<dbReference type="EMBL" id="MGGR01000013">
    <property type="protein sequence ID" value="OGM33826.1"/>
    <property type="molecule type" value="Genomic_DNA"/>
</dbReference>
<sequence>MKNKITISIGIPTYLAGEHLVSTLRSIYRQTFYSRLKEILLVVDGGYLDPKIVGKIGNKKLKIVPFTKRKGQSTRVNDIFAQVDSDLLILANDDVILDEKVVEKMVRMFIKDRCDLLCTKVEPLAPKTRLEKILKPSHYMKYEILNGLKNKHDSFLVSNGRLLGLSIRLYKGMKLSRQLWNGDAFIYLHAKLLNYKISFVDETLCYFRDPQKLEEYLSQSKKFRNSLSENKNYFKGETFIRKYYEIPKSVLVRAYISTFKKHPIDFILYNILYLCSYICLSFYDPERNVASKRAYWEVDYSTKQI</sequence>
<dbReference type="SUPFAM" id="SSF53448">
    <property type="entry name" value="Nucleotide-diphospho-sugar transferases"/>
    <property type="match status" value="1"/>
</dbReference>
<dbReference type="Pfam" id="PF00535">
    <property type="entry name" value="Glycos_transf_2"/>
    <property type="match status" value="1"/>
</dbReference>
<gene>
    <name evidence="2" type="ORF">A3D01_02550</name>
</gene>
<reference evidence="2 3" key="1">
    <citation type="journal article" date="2016" name="Nat. Commun.">
        <title>Thousands of microbial genomes shed light on interconnected biogeochemical processes in an aquifer system.</title>
        <authorList>
            <person name="Anantharaman K."/>
            <person name="Brown C.T."/>
            <person name="Hug L.A."/>
            <person name="Sharon I."/>
            <person name="Castelle C.J."/>
            <person name="Probst A.J."/>
            <person name="Thomas B.C."/>
            <person name="Singh A."/>
            <person name="Wilkins M.J."/>
            <person name="Karaoz U."/>
            <person name="Brodie E.L."/>
            <person name="Williams K.H."/>
            <person name="Hubbard S.S."/>
            <person name="Banfield J.F."/>
        </authorList>
    </citation>
    <scope>NUCLEOTIDE SEQUENCE [LARGE SCALE GENOMIC DNA]</scope>
</reference>
<proteinExistence type="predicted"/>
<dbReference type="Proteomes" id="UP000177169">
    <property type="component" value="Unassembled WGS sequence"/>
</dbReference>
<dbReference type="AlphaFoldDB" id="A0A1F7Z2F1"/>
<organism evidence="2 3">
    <name type="scientific">Candidatus Woesebacteria bacterium RIFCSPHIGHO2_02_FULL_39_13</name>
    <dbReference type="NCBI Taxonomy" id="1802505"/>
    <lineage>
        <taxon>Bacteria</taxon>
        <taxon>Candidatus Woeseibacteriota</taxon>
    </lineage>
</organism>
<dbReference type="InterPro" id="IPR029044">
    <property type="entry name" value="Nucleotide-diphossugar_trans"/>
</dbReference>
<protein>
    <recommendedName>
        <fullName evidence="1">Glycosyltransferase 2-like domain-containing protein</fullName>
    </recommendedName>
</protein>
<dbReference type="STRING" id="1802505.A3D01_02550"/>
<dbReference type="Gene3D" id="3.90.550.10">
    <property type="entry name" value="Spore Coat Polysaccharide Biosynthesis Protein SpsA, Chain A"/>
    <property type="match status" value="1"/>
</dbReference>
<evidence type="ECO:0000313" key="2">
    <source>
        <dbReference type="EMBL" id="OGM33826.1"/>
    </source>
</evidence>
<comment type="caution">
    <text evidence="2">The sequence shown here is derived from an EMBL/GenBank/DDBJ whole genome shotgun (WGS) entry which is preliminary data.</text>
</comment>
<name>A0A1F7Z2F1_9BACT</name>
<evidence type="ECO:0000259" key="1">
    <source>
        <dbReference type="Pfam" id="PF00535"/>
    </source>
</evidence>
<feature type="domain" description="Glycosyltransferase 2-like" evidence="1">
    <location>
        <begin position="8"/>
        <end position="135"/>
    </location>
</feature>
<dbReference type="InterPro" id="IPR001173">
    <property type="entry name" value="Glyco_trans_2-like"/>
</dbReference>
<evidence type="ECO:0000313" key="3">
    <source>
        <dbReference type="Proteomes" id="UP000177169"/>
    </source>
</evidence>
<accession>A0A1F7Z2F1</accession>